<dbReference type="InterPro" id="IPR000600">
    <property type="entry name" value="ROK"/>
</dbReference>
<dbReference type="RefSeq" id="WP_344312068.1">
    <property type="nucleotide sequence ID" value="NZ_BAAANY010000015.1"/>
</dbReference>
<protein>
    <submittedName>
        <fullName evidence="2">ROK family protein</fullName>
    </submittedName>
</protein>
<dbReference type="Proteomes" id="UP001500618">
    <property type="component" value="Unassembled WGS sequence"/>
</dbReference>
<dbReference type="PANTHER" id="PTHR18964">
    <property type="entry name" value="ROK (REPRESSOR, ORF, KINASE) FAMILY"/>
    <property type="match status" value="1"/>
</dbReference>
<evidence type="ECO:0000313" key="2">
    <source>
        <dbReference type="EMBL" id="GAA1688799.1"/>
    </source>
</evidence>
<dbReference type="Gene3D" id="3.30.420.40">
    <property type="match status" value="2"/>
</dbReference>
<reference evidence="2 3" key="1">
    <citation type="journal article" date="2019" name="Int. J. Syst. Evol. Microbiol.">
        <title>The Global Catalogue of Microorganisms (GCM) 10K type strain sequencing project: providing services to taxonomists for standard genome sequencing and annotation.</title>
        <authorList>
            <consortium name="The Broad Institute Genomics Platform"/>
            <consortium name="The Broad Institute Genome Sequencing Center for Infectious Disease"/>
            <person name="Wu L."/>
            <person name="Ma J."/>
        </authorList>
    </citation>
    <scope>NUCLEOTIDE SEQUENCE [LARGE SCALE GENOMIC DNA]</scope>
    <source>
        <strain evidence="2 3">JCM 14718</strain>
    </source>
</reference>
<dbReference type="InterPro" id="IPR036388">
    <property type="entry name" value="WH-like_DNA-bd_sf"/>
</dbReference>
<dbReference type="Pfam" id="PF00480">
    <property type="entry name" value="ROK"/>
    <property type="match status" value="1"/>
</dbReference>
<sequence length="395" mass="40703">MARVTRRQLAGLSELAHLVASGAAVRRAELAAETGLSRAAVAQRVDVLIAHGLLVESNPAPTPRGRPPKALRLATDTGVVCAVDLGARHCRLAVAGLGGEVLAETAVALDIGIGPRRVLTRVYDLIRGLLKRAGRPVEQVLAVSIGVPGPVEAATGTVVRPPIMAGWDGCRVPEFFAGRLSAKVLVDNDVNLMALGEYAHRRDDSYLLFVKVGTGIGCGIVTGGTVHRGAAGAAGDIGHLRLAGHDDVLCHCGNTGCLEAVASGAAIAGTLRAAGLTASGAEDVVRLVTEGNPLARRQVRLAGQRIGEALASIVSFYNPNRIVVGGSISQLHEDLLADIRGAIYARALPLATRTLTIETSALAERAGLEGARHLATDHLLSPAGIEHLISGSVTA</sequence>
<keyword evidence="3" id="KW-1185">Reference proteome</keyword>
<dbReference type="InterPro" id="IPR043129">
    <property type="entry name" value="ATPase_NBD"/>
</dbReference>
<organism evidence="2 3">
    <name type="scientific">Fodinicola feengrottensis</name>
    <dbReference type="NCBI Taxonomy" id="435914"/>
    <lineage>
        <taxon>Bacteria</taxon>
        <taxon>Bacillati</taxon>
        <taxon>Actinomycetota</taxon>
        <taxon>Actinomycetes</taxon>
        <taxon>Mycobacteriales</taxon>
        <taxon>Fodinicola</taxon>
    </lineage>
</organism>
<comment type="similarity">
    <text evidence="1">Belongs to the ROK (NagC/XylR) family.</text>
</comment>
<name>A0ABN2HJ33_9ACTN</name>
<proteinExistence type="inferred from homology"/>
<evidence type="ECO:0000256" key="1">
    <source>
        <dbReference type="ARBA" id="ARBA00006479"/>
    </source>
</evidence>
<dbReference type="SUPFAM" id="SSF46785">
    <property type="entry name" value="Winged helix' DNA-binding domain"/>
    <property type="match status" value="1"/>
</dbReference>
<dbReference type="Gene3D" id="1.10.10.10">
    <property type="entry name" value="Winged helix-like DNA-binding domain superfamily/Winged helix DNA-binding domain"/>
    <property type="match status" value="1"/>
</dbReference>
<dbReference type="InterPro" id="IPR036390">
    <property type="entry name" value="WH_DNA-bd_sf"/>
</dbReference>
<dbReference type="SUPFAM" id="SSF53067">
    <property type="entry name" value="Actin-like ATPase domain"/>
    <property type="match status" value="1"/>
</dbReference>
<dbReference type="PANTHER" id="PTHR18964:SF173">
    <property type="entry name" value="GLUCOKINASE"/>
    <property type="match status" value="1"/>
</dbReference>
<comment type="caution">
    <text evidence="2">The sequence shown here is derived from an EMBL/GenBank/DDBJ whole genome shotgun (WGS) entry which is preliminary data.</text>
</comment>
<evidence type="ECO:0000313" key="3">
    <source>
        <dbReference type="Proteomes" id="UP001500618"/>
    </source>
</evidence>
<dbReference type="InterPro" id="IPR049874">
    <property type="entry name" value="ROK_cs"/>
</dbReference>
<gene>
    <name evidence="2" type="ORF">GCM10009765_42820</name>
</gene>
<dbReference type="PROSITE" id="PS01125">
    <property type="entry name" value="ROK"/>
    <property type="match status" value="1"/>
</dbReference>
<dbReference type="EMBL" id="BAAANY010000015">
    <property type="protein sequence ID" value="GAA1688799.1"/>
    <property type="molecule type" value="Genomic_DNA"/>
</dbReference>
<accession>A0ABN2HJ33</accession>